<comment type="caution">
    <text evidence="19">The sequence shown here is derived from an EMBL/GenBank/DDBJ whole genome shotgun (WGS) entry which is preliminary data.</text>
</comment>
<dbReference type="OrthoDB" id="6344460at2759"/>
<dbReference type="EMBL" id="BFAA01000013">
    <property type="protein sequence ID" value="GCB62919.1"/>
    <property type="molecule type" value="Genomic_DNA"/>
</dbReference>
<evidence type="ECO:0000256" key="17">
    <source>
        <dbReference type="SAM" id="MobiDB-lite"/>
    </source>
</evidence>
<evidence type="ECO:0000256" key="13">
    <source>
        <dbReference type="ARBA" id="ARBA00023306"/>
    </source>
</evidence>
<proteinExistence type="predicted"/>
<keyword evidence="3" id="KW-0963">Cytoplasm</keyword>
<dbReference type="CDD" id="cd00201">
    <property type="entry name" value="WW"/>
    <property type="match status" value="1"/>
</dbReference>
<dbReference type="STRING" id="75743.A0A401NQ08"/>
<sequence>MTASALRIGDQLILEEDYDENYIPNEQEIQEYAREIGIDPENEPELMWLAREGIVAPLPQEWKPCQDITGDVYYFNFVSGQSTWDHPCDEQYRNLVSLEREKLHALGGSKKKEKKKKKDKKEKKEKEPFKSTAKDGPGMRDILEQDEDLKLEKKVTGLFLRSGQAAGAALLTGLAGLEEDSERIFDQVACNSTNWNLRAAEHQTESNGEAEETVSKMVAAYCLE</sequence>
<keyword evidence="12" id="KW-0539">Nucleus</keyword>
<keyword evidence="4" id="KW-0597">Phosphoprotein</keyword>
<dbReference type="GO" id="GO:0097539">
    <property type="term" value="C:ciliary transition fiber"/>
    <property type="evidence" value="ECO:0007669"/>
    <property type="project" value="UniProtKB-ARBA"/>
</dbReference>
<feature type="compositionally biased region" description="Basic residues" evidence="17">
    <location>
        <begin position="109"/>
        <end position="121"/>
    </location>
</feature>
<dbReference type="GO" id="GO:0005634">
    <property type="term" value="C:nucleus"/>
    <property type="evidence" value="ECO:0007669"/>
    <property type="project" value="UniProtKB-SubCell"/>
</dbReference>
<gene>
    <name evidence="19" type="ORF">scyTo_0000083</name>
</gene>
<dbReference type="GO" id="GO:0005814">
    <property type="term" value="C:centriole"/>
    <property type="evidence" value="ECO:0007669"/>
    <property type="project" value="UniProtKB-SubCell"/>
</dbReference>
<organism evidence="19 20">
    <name type="scientific">Scyliorhinus torazame</name>
    <name type="common">Cloudy catshark</name>
    <name type="synonym">Catulus torazame</name>
    <dbReference type="NCBI Taxonomy" id="75743"/>
    <lineage>
        <taxon>Eukaryota</taxon>
        <taxon>Metazoa</taxon>
        <taxon>Chordata</taxon>
        <taxon>Craniata</taxon>
        <taxon>Vertebrata</taxon>
        <taxon>Chondrichthyes</taxon>
        <taxon>Elasmobranchii</taxon>
        <taxon>Galeomorphii</taxon>
        <taxon>Galeoidea</taxon>
        <taxon>Carcharhiniformes</taxon>
        <taxon>Scyliorhinidae</taxon>
        <taxon>Scyliorhinus</taxon>
    </lineage>
</organism>
<evidence type="ECO:0000256" key="5">
    <source>
        <dbReference type="ARBA" id="ARBA00022618"/>
    </source>
</evidence>
<dbReference type="GO" id="GO:0006281">
    <property type="term" value="P:DNA repair"/>
    <property type="evidence" value="ECO:0007669"/>
    <property type="project" value="UniProtKB-KW"/>
</dbReference>
<evidence type="ECO:0000256" key="8">
    <source>
        <dbReference type="ARBA" id="ARBA00022794"/>
    </source>
</evidence>
<dbReference type="GO" id="GO:0030030">
    <property type="term" value="P:cell projection organization"/>
    <property type="evidence" value="ECO:0007669"/>
    <property type="project" value="UniProtKB-KW"/>
</dbReference>
<keyword evidence="7" id="KW-0498">Mitosis</keyword>
<comment type="function">
    <text evidence="14">Plays a role in microtubule organization and/or maintenance for the formation of primary cilia (PC), a microtubule-based structure that protrudes from the surface of epithelial cells. Plays a critical role in G2/M checkpoint and nuclear divisions. A key player in the DNA damage-activated ATR/ATM signaling cascade since it is required for the proper phosphorylation of H2AX, RPA, CHEK2 and CHEK1. Plays a critical role in chromosome segregation, acting as a mediator required for the maintenance of genomic stability through modulation of MDC1, RPA and CHEK1.</text>
</comment>
<evidence type="ECO:0000313" key="20">
    <source>
        <dbReference type="Proteomes" id="UP000288216"/>
    </source>
</evidence>
<evidence type="ECO:0000256" key="14">
    <source>
        <dbReference type="ARBA" id="ARBA00056906"/>
    </source>
</evidence>
<keyword evidence="9" id="KW-0175">Coiled coil</keyword>
<keyword evidence="5" id="KW-0132">Cell division</keyword>
<keyword evidence="13" id="KW-0131">Cell cycle</keyword>
<keyword evidence="10" id="KW-0234">DNA repair</keyword>
<keyword evidence="8" id="KW-0970">Cilium biogenesis/degradation</keyword>
<accession>A0A401NQ08</accession>
<comment type="subcellular location">
    <subcellularLocation>
        <location evidence="1">Cytoplasm</location>
        <location evidence="1">Cytoskeleton</location>
        <location evidence="1">Microtubule organizing center</location>
        <location evidence="1">Centrosome</location>
        <location evidence="1">Centriole</location>
    </subcellularLocation>
    <subcellularLocation>
        <location evidence="2">Nucleus</location>
    </subcellularLocation>
</comment>
<evidence type="ECO:0000256" key="9">
    <source>
        <dbReference type="ARBA" id="ARBA00023054"/>
    </source>
</evidence>
<evidence type="ECO:0000313" key="19">
    <source>
        <dbReference type="EMBL" id="GCB62919.1"/>
    </source>
</evidence>
<dbReference type="PROSITE" id="PS01159">
    <property type="entry name" value="WW_DOMAIN_1"/>
    <property type="match status" value="1"/>
</dbReference>
<evidence type="ECO:0000256" key="11">
    <source>
        <dbReference type="ARBA" id="ARBA00023212"/>
    </source>
</evidence>
<keyword evidence="6" id="KW-0227">DNA damage</keyword>
<evidence type="ECO:0000256" key="6">
    <source>
        <dbReference type="ARBA" id="ARBA00022763"/>
    </source>
</evidence>
<dbReference type="PANTHER" id="PTHR21715:SF0">
    <property type="entry name" value="RH04127P"/>
    <property type="match status" value="1"/>
</dbReference>
<dbReference type="Pfam" id="PF00397">
    <property type="entry name" value="WW"/>
    <property type="match status" value="1"/>
</dbReference>
<feature type="region of interest" description="Disordered" evidence="17">
    <location>
        <begin position="107"/>
        <end position="140"/>
    </location>
</feature>
<keyword evidence="20" id="KW-1185">Reference proteome</keyword>
<evidence type="ECO:0000259" key="18">
    <source>
        <dbReference type="PROSITE" id="PS50020"/>
    </source>
</evidence>
<reference evidence="19 20" key="1">
    <citation type="journal article" date="2018" name="Nat. Ecol. Evol.">
        <title>Shark genomes provide insights into elasmobranch evolution and the origin of vertebrates.</title>
        <authorList>
            <person name="Hara Y"/>
            <person name="Yamaguchi K"/>
            <person name="Onimaru K"/>
            <person name="Kadota M"/>
            <person name="Koyanagi M"/>
            <person name="Keeley SD"/>
            <person name="Tatsumi K"/>
            <person name="Tanaka K"/>
            <person name="Motone F"/>
            <person name="Kageyama Y"/>
            <person name="Nozu R"/>
            <person name="Adachi N"/>
            <person name="Nishimura O"/>
            <person name="Nakagawa R"/>
            <person name="Tanegashima C"/>
            <person name="Kiyatake I"/>
            <person name="Matsumoto R"/>
            <person name="Murakumo K"/>
            <person name="Nishida K"/>
            <person name="Terakita A"/>
            <person name="Kuratani S"/>
            <person name="Sato K"/>
            <person name="Hyodo S Kuraku.S."/>
        </authorList>
    </citation>
    <scope>NUCLEOTIDE SEQUENCE [LARGE SCALE GENOMIC DNA]</scope>
</reference>
<name>A0A401NQ08_SCYTO</name>
<dbReference type="FunFam" id="3.30.1470.10:FF:000001">
    <property type="entry name" value="Centrosomal protein of 164 kDa"/>
    <property type="match status" value="1"/>
</dbReference>
<comment type="subunit">
    <text evidence="15">Interacts (via N-terminus) with ATRIP. Interacts with ATM, ATR and MDC1. Interacts with XPA (via N-terminus) upon UV irradiation. Interacts with CEP83, CCDC92, TTBK2, DVL3, NPHP3 and weakly with NPHP4. Interacts with DZIP1.</text>
</comment>
<dbReference type="PROSITE" id="PS50020">
    <property type="entry name" value="WW_DOMAIN_2"/>
    <property type="match status" value="1"/>
</dbReference>
<evidence type="ECO:0000256" key="4">
    <source>
        <dbReference type="ARBA" id="ARBA00022553"/>
    </source>
</evidence>
<protein>
    <recommendedName>
        <fullName evidence="16">Centrosomal protein of 164 kDa</fullName>
    </recommendedName>
</protein>
<dbReference type="Proteomes" id="UP000288216">
    <property type="component" value="Unassembled WGS sequence"/>
</dbReference>
<dbReference type="SMART" id="SM00456">
    <property type="entry name" value="WW"/>
    <property type="match status" value="1"/>
</dbReference>
<evidence type="ECO:0000256" key="7">
    <source>
        <dbReference type="ARBA" id="ARBA00022776"/>
    </source>
</evidence>
<evidence type="ECO:0000256" key="3">
    <source>
        <dbReference type="ARBA" id="ARBA00022490"/>
    </source>
</evidence>
<keyword evidence="11" id="KW-0206">Cytoskeleton</keyword>
<evidence type="ECO:0000256" key="15">
    <source>
        <dbReference type="ARBA" id="ARBA00061715"/>
    </source>
</evidence>
<dbReference type="Gene3D" id="3.30.1470.10">
    <property type="entry name" value="Photosystem I PsaD, reaction center subunit II"/>
    <property type="match status" value="1"/>
</dbReference>
<dbReference type="AlphaFoldDB" id="A0A401NQ08"/>
<dbReference type="InterPro" id="IPR053233">
    <property type="entry name" value="ABRA-related"/>
</dbReference>
<feature type="domain" description="WW" evidence="18">
    <location>
        <begin position="56"/>
        <end position="89"/>
    </location>
</feature>
<evidence type="ECO:0000256" key="12">
    <source>
        <dbReference type="ARBA" id="ARBA00023242"/>
    </source>
</evidence>
<dbReference type="SUPFAM" id="SSF51045">
    <property type="entry name" value="WW domain"/>
    <property type="match status" value="1"/>
</dbReference>
<evidence type="ECO:0000256" key="10">
    <source>
        <dbReference type="ARBA" id="ARBA00023204"/>
    </source>
</evidence>
<dbReference type="PANTHER" id="PTHR21715">
    <property type="entry name" value="RH04127P"/>
    <property type="match status" value="1"/>
</dbReference>
<dbReference type="InterPro" id="IPR036020">
    <property type="entry name" value="WW_dom_sf"/>
</dbReference>
<evidence type="ECO:0000256" key="16">
    <source>
        <dbReference type="ARBA" id="ARBA00067900"/>
    </source>
</evidence>
<dbReference type="GO" id="GO:0051301">
    <property type="term" value="P:cell division"/>
    <property type="evidence" value="ECO:0007669"/>
    <property type="project" value="UniProtKB-KW"/>
</dbReference>
<evidence type="ECO:0000256" key="2">
    <source>
        <dbReference type="ARBA" id="ARBA00004123"/>
    </source>
</evidence>
<evidence type="ECO:0000256" key="1">
    <source>
        <dbReference type="ARBA" id="ARBA00004114"/>
    </source>
</evidence>
<dbReference type="InterPro" id="IPR001202">
    <property type="entry name" value="WW_dom"/>
</dbReference>
<feature type="compositionally biased region" description="Basic and acidic residues" evidence="17">
    <location>
        <begin position="122"/>
        <end position="140"/>
    </location>
</feature>